<dbReference type="Proteomes" id="UP001629244">
    <property type="component" value="Unassembled WGS sequence"/>
</dbReference>
<dbReference type="Pfam" id="PF02810">
    <property type="entry name" value="SEC-C"/>
    <property type="match status" value="1"/>
</dbReference>
<accession>A0ABW8YMA5</accession>
<dbReference type="RefSeq" id="WP_408077512.1">
    <property type="nucleotide sequence ID" value="NZ_JBELQC010000001.1"/>
</dbReference>
<evidence type="ECO:0000313" key="2">
    <source>
        <dbReference type="Proteomes" id="UP001629244"/>
    </source>
</evidence>
<proteinExistence type="predicted"/>
<reference evidence="1 2" key="1">
    <citation type="submission" date="2024-06" db="EMBL/GenBank/DDBJ databases">
        <authorList>
            <person name="Kaempfer P."/>
            <person name="Viver T."/>
        </authorList>
    </citation>
    <scope>NUCLEOTIDE SEQUENCE [LARGE SCALE GENOMIC DNA]</scope>
    <source>
        <strain evidence="1 2">ST-64</strain>
    </source>
</reference>
<keyword evidence="2" id="KW-1185">Reference proteome</keyword>
<name>A0ABW8YMA5_9SPHN</name>
<evidence type="ECO:0000313" key="1">
    <source>
        <dbReference type="EMBL" id="MFL9840577.1"/>
    </source>
</evidence>
<organism evidence="1 2">
    <name type="scientific">Sphingomonas plantiphila</name>
    <dbReference type="NCBI Taxonomy" id="3163295"/>
    <lineage>
        <taxon>Bacteria</taxon>
        <taxon>Pseudomonadati</taxon>
        <taxon>Pseudomonadota</taxon>
        <taxon>Alphaproteobacteria</taxon>
        <taxon>Sphingomonadales</taxon>
        <taxon>Sphingomonadaceae</taxon>
        <taxon>Sphingomonas</taxon>
    </lineage>
</organism>
<dbReference type="SUPFAM" id="SSF103642">
    <property type="entry name" value="Sec-C motif"/>
    <property type="match status" value="1"/>
</dbReference>
<dbReference type="Gene3D" id="3.10.450.50">
    <property type="match status" value="1"/>
</dbReference>
<dbReference type="PANTHER" id="PTHR33747">
    <property type="entry name" value="UPF0225 PROTEIN SCO1677"/>
    <property type="match status" value="1"/>
</dbReference>
<dbReference type="PANTHER" id="PTHR33747:SF1">
    <property type="entry name" value="ADENYLATE CYCLASE-ASSOCIATED CAP C-TERMINAL DOMAIN-CONTAINING PROTEIN"/>
    <property type="match status" value="1"/>
</dbReference>
<comment type="caution">
    <text evidence="1">The sequence shown here is derived from an EMBL/GenBank/DDBJ whole genome shotgun (WGS) entry which is preliminary data.</text>
</comment>
<dbReference type="InterPro" id="IPR004027">
    <property type="entry name" value="SEC_C_motif"/>
</dbReference>
<sequence length="714" mass="78783">MFDELQVLCTSPGYIHALARIGVRDNMISYTGAMTPEVMSASYSRERTIRTEYTTLIGLMLKGAIDFAQPSSEVLERMIARSYELLQELHDALGRPMWQAIADGFRRRQAGEQVDEASIFTGGTVLREPIFYGAESAYSFQYAELALRKYGADDGWLRAHRGFGIQDAHDVVVAAKDLCSRKLAETLPGPAKRSSHDWSPLPGYTFSAEEAAAAAGVGTEVAAAVLDAFTAPTPPCNEGFATLGDFNLASAQPLIATRDGRYVSLQAYGLLEALYDSPFYWMVADRAYRATASAHRGAFTEQFAAERLASVFGAGNVHRGVTVSRGSRTVTDIDVLVTFADRAVVLQCKSKRLTLEARRGNDLQLRDDFKKSVEDAYDQALVSADALREAGLRFERADGTGLRIATPRMIYPVCVVADHYPALTVQARQFLKPRIDEVIRPPLPTDVFMVDVLAEMLDTPLRFLSFLDRRVGMADRVTMTNEYAVLGYHLSNNLWLDSGYSLGMIDDSCAIDLDTAMTVRREGLVGRRTPAGFLDRFGTTLTGRILRNIEQSDDPSLIELGMMLLTLSGDTLTDLDAGLAQMAARTRADGLRHDFTLIFDGTSAGLTVHCNPAPNREALDALRRHCERRKYMQRAEQWHGLLIRQDDGMPKAGIELRGKWTFDAALNEDARAYAEKAHLNPIRKRLAGASARKVGRNDPCPCGSGLKYKKCCLP</sequence>
<protein>
    <submittedName>
        <fullName evidence="1">SEC-C metal-binding domain-containing protein</fullName>
    </submittedName>
</protein>
<gene>
    <name evidence="1" type="ORF">ABS767_06340</name>
</gene>
<dbReference type="EMBL" id="JBELQC010000001">
    <property type="protein sequence ID" value="MFL9840577.1"/>
    <property type="molecule type" value="Genomic_DNA"/>
</dbReference>